<evidence type="ECO:0000313" key="3">
    <source>
        <dbReference type="EMBL" id="MDM3930265.1"/>
    </source>
</evidence>
<keyword evidence="1" id="KW-1133">Transmembrane helix</keyword>
<evidence type="ECO:0000256" key="1">
    <source>
        <dbReference type="SAM" id="Phobius"/>
    </source>
</evidence>
<reference evidence="3" key="4">
    <citation type="submission" date="2023-06" db="EMBL/GenBank/DDBJ databases">
        <authorList>
            <person name="Spilker T."/>
        </authorList>
    </citation>
    <scope>NUCLEOTIDE SEQUENCE</scope>
    <source>
        <strain evidence="3">FLAC1071</strain>
    </source>
</reference>
<sequence>MTTTAPAPTPQSTRWLYQALAIVGIAVGIFIIAAGLYLVIFPMSCCAGM</sequence>
<organism evidence="2 4">
    <name type="scientific">Mycobacterium intracellulare subsp. chimaera</name>
    <dbReference type="NCBI Taxonomy" id="222805"/>
    <lineage>
        <taxon>Bacteria</taxon>
        <taxon>Bacillati</taxon>
        <taxon>Actinomycetota</taxon>
        <taxon>Actinomycetes</taxon>
        <taxon>Mycobacteriales</taxon>
        <taxon>Mycobacteriaceae</taxon>
        <taxon>Mycobacterium</taxon>
        <taxon>Mycobacterium avium complex (MAC)</taxon>
    </lineage>
</organism>
<dbReference type="AlphaFoldDB" id="A0A220YA82"/>
<reference evidence="2 4" key="1">
    <citation type="journal article" date="2017" name="Lancet Infect. Dis.">
        <title>Global outbreak of severe Mycobacterium chimaera disease after cardiac surgery: a molecular epidemiological study.</title>
        <authorList>
            <person name="van Ingen J."/>
            <person name="Kohl T."/>
            <person name="Kranzer K."/>
            <person name="Hasse B."/>
            <person name="Keller P."/>
            <person name="Szafranska A."/>
            <person name="Hillemann D."/>
            <person name="Chand M."/>
            <person name="Schreiber P."/>
            <person name="Sommerstein R."/>
            <person name="Berger C."/>
            <person name="Genoni M."/>
            <person name="Ruegg C."/>
            <person name="Troillet N."/>
            <person name="Widmer A.F."/>
            <person name="Becker S.L."/>
            <person name="Herrmann M."/>
            <person name="Eckmanns T."/>
            <person name="Haller S."/>
            <person name="Hoeller C."/>
            <person name="Debast S.B."/>
            <person name="Wolfhagen M.J."/>
            <person name="Hopman J."/>
            <person name="Kluytmans J."/>
            <person name="Langelaar M."/>
            <person name="Notermans D.W."/>
            <person name="ten Oever J."/>
            <person name="van den Barselaar P."/>
            <person name="Vonk A.B.A."/>
            <person name="Vos M.C."/>
            <person name="Ahmed N."/>
            <person name="Brown T."/>
            <person name="Crook D."/>
            <person name="Lamagni T."/>
            <person name="Phin N."/>
            <person name="Smith E.G."/>
            <person name="Zambon M."/>
            <person name="Serr A."/>
            <person name="Goetting T."/>
            <person name="Ebner W."/>
            <person name="Thuermer A."/>
            <person name="Utpatel C."/>
            <person name="Sproer C."/>
            <person name="Bunk B."/>
            <person name="Nubel U."/>
            <person name="Bloemberg G."/>
            <person name="Bottger E."/>
            <person name="Niemann S."/>
            <person name="Wagner D."/>
            <person name="Sax H."/>
        </authorList>
    </citation>
    <scope>NUCLEOTIDE SEQUENCE [LARGE SCALE GENOMIC DNA]</scope>
    <source>
        <strain evidence="2 4">ZUERICH-2</strain>
    </source>
</reference>
<dbReference type="RefSeq" id="WP_154074414.1">
    <property type="nucleotide sequence ID" value="NZ_CP012885.2"/>
</dbReference>
<dbReference type="EMBL" id="JASZZX010000071">
    <property type="protein sequence ID" value="MDM3930265.1"/>
    <property type="molecule type" value="Genomic_DNA"/>
</dbReference>
<dbReference type="Proteomes" id="UP001529272">
    <property type="component" value="Unassembled WGS sequence"/>
</dbReference>
<dbReference type="Proteomes" id="UP000198286">
    <property type="component" value="Chromosome"/>
</dbReference>
<feature type="transmembrane region" description="Helical" evidence="1">
    <location>
        <begin position="15"/>
        <end position="40"/>
    </location>
</feature>
<keyword evidence="5" id="KW-1185">Reference proteome</keyword>
<keyword evidence="1" id="KW-0812">Transmembrane</keyword>
<dbReference type="EMBL" id="CP015267">
    <property type="protein sequence ID" value="ASL14419.1"/>
    <property type="molecule type" value="Genomic_DNA"/>
</dbReference>
<name>A0A220YA82_MYCIT</name>
<keyword evidence="1" id="KW-0472">Membrane</keyword>
<reference evidence="5" key="2">
    <citation type="submission" date="2023-06" db="EMBL/GenBank/DDBJ databases">
        <title>Itaconate inhibition of nontuberculous mycobacteria.</title>
        <authorList>
            <person name="Spilker T."/>
        </authorList>
    </citation>
    <scope>NUCLEOTIDE SEQUENCE [LARGE SCALE GENOMIC DNA]</scope>
    <source>
        <strain evidence="5">FLAC1071</strain>
    </source>
</reference>
<reference evidence="3 5" key="3">
    <citation type="submission" date="2023-06" db="EMBL/GenBank/DDBJ databases">
        <title>Itaconate inhibition of nontuberculous mycobacteria.</title>
        <authorList>
            <person name="Breen P."/>
            <person name="Zimbric M."/>
            <person name="Caverly L."/>
        </authorList>
    </citation>
    <scope>NUCLEOTIDE SEQUENCE [LARGE SCALE GENOMIC DNA]</scope>
    <source>
        <strain evidence="3 5">FLAC1071</strain>
    </source>
</reference>
<proteinExistence type="predicted"/>
<evidence type="ECO:0000313" key="2">
    <source>
        <dbReference type="EMBL" id="ASL14419.1"/>
    </source>
</evidence>
<evidence type="ECO:0000313" key="5">
    <source>
        <dbReference type="Proteomes" id="UP001529272"/>
    </source>
</evidence>
<protein>
    <submittedName>
        <fullName evidence="2">Uncharacterized protein</fullName>
    </submittedName>
</protein>
<evidence type="ECO:0000313" key="4">
    <source>
        <dbReference type="Proteomes" id="UP000198286"/>
    </source>
</evidence>
<accession>A0A220YA82</accession>
<gene>
    <name evidence="2" type="ORF">MYCOZU2_02000</name>
    <name evidence="3" type="ORF">QRB35_30480</name>
</gene>